<comment type="catalytic activity">
    <reaction evidence="4">
        <text>L-alanine = D-alanine</text>
        <dbReference type="Rhea" id="RHEA:20249"/>
        <dbReference type="ChEBI" id="CHEBI:57416"/>
        <dbReference type="ChEBI" id="CHEBI:57972"/>
        <dbReference type="EC" id="5.1.1.1"/>
    </reaction>
</comment>
<dbReference type="GO" id="GO:0005829">
    <property type="term" value="C:cytosol"/>
    <property type="evidence" value="ECO:0007669"/>
    <property type="project" value="TreeGrafter"/>
</dbReference>
<feature type="transmembrane region" description="Helical" evidence="7">
    <location>
        <begin position="307"/>
        <end position="328"/>
    </location>
</feature>
<dbReference type="OrthoDB" id="9813814at2"/>
<evidence type="ECO:0000256" key="6">
    <source>
        <dbReference type="PIRSR" id="PIRSR600821-52"/>
    </source>
</evidence>
<evidence type="ECO:0000256" key="7">
    <source>
        <dbReference type="SAM" id="Phobius"/>
    </source>
</evidence>
<feature type="modified residue" description="N6-(pyridoxal phosphate)lysine" evidence="4 5">
    <location>
        <position position="381"/>
    </location>
</feature>
<evidence type="ECO:0000256" key="1">
    <source>
        <dbReference type="ARBA" id="ARBA00001933"/>
    </source>
</evidence>
<dbReference type="InterPro" id="IPR001608">
    <property type="entry name" value="Ala_racemase_N"/>
</dbReference>
<dbReference type="InterPro" id="IPR000821">
    <property type="entry name" value="Ala_racemase"/>
</dbReference>
<organism evidence="9 10">
    <name type="scientific">Herbinix luporum</name>
    <dbReference type="NCBI Taxonomy" id="1679721"/>
    <lineage>
        <taxon>Bacteria</taxon>
        <taxon>Bacillati</taxon>
        <taxon>Bacillota</taxon>
        <taxon>Clostridia</taxon>
        <taxon>Lachnospirales</taxon>
        <taxon>Lachnospiraceae</taxon>
        <taxon>Herbinix</taxon>
    </lineage>
</organism>
<dbReference type="PRINTS" id="PR00992">
    <property type="entry name" value="ALARACEMASE"/>
</dbReference>
<feature type="transmembrane region" description="Helical" evidence="7">
    <location>
        <begin position="216"/>
        <end position="234"/>
    </location>
</feature>
<feature type="transmembrane region" description="Helical" evidence="7">
    <location>
        <begin position="80"/>
        <end position="100"/>
    </location>
</feature>
<dbReference type="InterPro" id="IPR002656">
    <property type="entry name" value="Acyl_transf_3_dom"/>
</dbReference>
<keyword evidence="2 4" id="KW-0663">Pyridoxal phosphate</keyword>
<dbReference type="AlphaFoldDB" id="A0A0K8J3L8"/>
<dbReference type="Pfam" id="PF01168">
    <property type="entry name" value="Ala_racemase_N"/>
    <property type="match status" value="1"/>
</dbReference>
<protein>
    <recommendedName>
        <fullName evidence="4">Alanine racemase</fullName>
        <ecNumber evidence="4">5.1.1.1</ecNumber>
    </recommendedName>
</protein>
<dbReference type="Pfam" id="PF00842">
    <property type="entry name" value="Ala_racemase_C"/>
    <property type="match status" value="1"/>
</dbReference>
<dbReference type="HAMAP" id="MF_01201">
    <property type="entry name" value="Ala_racemase"/>
    <property type="match status" value="1"/>
</dbReference>
<dbReference type="UniPathway" id="UPA00042">
    <property type="reaction ID" value="UER00497"/>
</dbReference>
<feature type="transmembrane region" description="Helical" evidence="7">
    <location>
        <begin position="12"/>
        <end position="33"/>
    </location>
</feature>
<keyword evidence="7" id="KW-1133">Transmembrane helix</keyword>
<dbReference type="GO" id="GO:0008784">
    <property type="term" value="F:alanine racemase activity"/>
    <property type="evidence" value="ECO:0007669"/>
    <property type="project" value="UniProtKB-UniRule"/>
</dbReference>
<dbReference type="RefSeq" id="WP_058257495.1">
    <property type="nucleotide sequence ID" value="NZ_DUPS01000057.1"/>
</dbReference>
<dbReference type="SUPFAM" id="SSF50621">
    <property type="entry name" value="Alanine racemase C-terminal domain-like"/>
    <property type="match status" value="1"/>
</dbReference>
<evidence type="ECO:0000256" key="4">
    <source>
        <dbReference type="HAMAP-Rule" id="MF_01201"/>
    </source>
</evidence>
<feature type="binding site" evidence="4 6">
    <location>
        <position position="475"/>
    </location>
    <ligand>
        <name>substrate</name>
    </ligand>
</feature>
<dbReference type="InterPro" id="IPR009006">
    <property type="entry name" value="Ala_racemase/Decarboxylase_C"/>
</dbReference>
<feature type="active site" description="Proton acceptor; specific for D-alanine" evidence="4">
    <location>
        <position position="381"/>
    </location>
</feature>
<evidence type="ECO:0000313" key="9">
    <source>
        <dbReference type="EMBL" id="CUH92095.1"/>
    </source>
</evidence>
<evidence type="ECO:0000256" key="3">
    <source>
        <dbReference type="ARBA" id="ARBA00023235"/>
    </source>
</evidence>
<name>A0A0K8J3L8_9FIRM</name>
<keyword evidence="7" id="KW-0472">Membrane</keyword>
<gene>
    <name evidence="9" type="primary">vanTG</name>
    <name evidence="9" type="ORF">SD1D_0543</name>
</gene>
<proteinExistence type="inferred from homology"/>
<dbReference type="EC" id="5.1.1.1" evidence="4"/>
<feature type="transmembrane region" description="Helical" evidence="7">
    <location>
        <begin position="120"/>
        <end position="140"/>
    </location>
</feature>
<feature type="domain" description="Alanine racemase C-terminal" evidence="8">
    <location>
        <begin position="587"/>
        <end position="716"/>
    </location>
</feature>
<feature type="transmembrane region" description="Helical" evidence="7">
    <location>
        <begin position="246"/>
        <end position="265"/>
    </location>
</feature>
<feature type="transmembrane region" description="Helical" evidence="7">
    <location>
        <begin position="39"/>
        <end position="60"/>
    </location>
</feature>
<comment type="pathway">
    <text evidence="4">Amino-acid biosynthesis; D-alanine biosynthesis; D-alanine from L-alanine: step 1/1.</text>
</comment>
<dbReference type="InterPro" id="IPR011079">
    <property type="entry name" value="Ala_racemase_C"/>
</dbReference>
<dbReference type="Proteomes" id="UP000196053">
    <property type="component" value="Chromosome I"/>
</dbReference>
<feature type="transmembrane region" description="Helical" evidence="7">
    <location>
        <begin position="277"/>
        <end position="295"/>
    </location>
</feature>
<keyword evidence="3 4" id="KW-0413">Isomerase</keyword>
<comment type="function">
    <text evidence="4">Catalyzes the interconversion of L-alanine and D-alanine. May also act on other amino acids.</text>
</comment>
<dbReference type="NCBIfam" id="TIGR00492">
    <property type="entry name" value="alr"/>
    <property type="match status" value="1"/>
</dbReference>
<dbReference type="GO" id="GO:0030170">
    <property type="term" value="F:pyridoxal phosphate binding"/>
    <property type="evidence" value="ECO:0007669"/>
    <property type="project" value="UniProtKB-UniRule"/>
</dbReference>
<dbReference type="GO" id="GO:0016747">
    <property type="term" value="F:acyltransferase activity, transferring groups other than amino-acyl groups"/>
    <property type="evidence" value="ECO:0007669"/>
    <property type="project" value="InterPro"/>
</dbReference>
<dbReference type="GO" id="GO:0030632">
    <property type="term" value="P:D-alanine biosynthetic process"/>
    <property type="evidence" value="ECO:0007669"/>
    <property type="project" value="UniProtKB-UniRule"/>
</dbReference>
<keyword evidence="10" id="KW-1185">Reference proteome</keyword>
<dbReference type="KEGG" id="hsd:SD1D_0543"/>
<dbReference type="PROSITE" id="PS00395">
    <property type="entry name" value="ALANINE_RACEMASE"/>
    <property type="match status" value="1"/>
</dbReference>
<feature type="binding site" evidence="4 6">
    <location>
        <position position="657"/>
    </location>
    <ligand>
        <name>substrate</name>
    </ligand>
</feature>
<dbReference type="InterPro" id="IPR020622">
    <property type="entry name" value="Ala_racemase_pyridoxalP-BS"/>
</dbReference>
<evidence type="ECO:0000256" key="2">
    <source>
        <dbReference type="ARBA" id="ARBA00022898"/>
    </source>
</evidence>
<evidence type="ECO:0000313" key="10">
    <source>
        <dbReference type="Proteomes" id="UP000196053"/>
    </source>
</evidence>
<dbReference type="Gene3D" id="2.40.37.10">
    <property type="entry name" value="Lyase, Ornithine Decarboxylase, Chain A, domain 1"/>
    <property type="match status" value="1"/>
</dbReference>
<evidence type="ECO:0000256" key="5">
    <source>
        <dbReference type="PIRSR" id="PIRSR600821-50"/>
    </source>
</evidence>
<keyword evidence="7" id="KW-0812">Transmembrane</keyword>
<feature type="active site" description="Proton acceptor; specific for L-alanine" evidence="4">
    <location>
        <position position="608"/>
    </location>
</feature>
<dbReference type="EMBL" id="LN879430">
    <property type="protein sequence ID" value="CUH92095.1"/>
    <property type="molecule type" value="Genomic_DNA"/>
</dbReference>
<dbReference type="Pfam" id="PF01757">
    <property type="entry name" value="Acyl_transf_3"/>
    <property type="match status" value="1"/>
</dbReference>
<accession>A0A0K8J3L8</accession>
<dbReference type="InterPro" id="IPR029066">
    <property type="entry name" value="PLP-binding_barrel"/>
</dbReference>
<dbReference type="SMART" id="SM01005">
    <property type="entry name" value="Ala_racemase_C"/>
    <property type="match status" value="1"/>
</dbReference>
<dbReference type="PANTHER" id="PTHR30511:SF0">
    <property type="entry name" value="ALANINE RACEMASE, CATABOLIC-RELATED"/>
    <property type="match status" value="1"/>
</dbReference>
<reference evidence="10" key="1">
    <citation type="submission" date="2015-09" db="EMBL/GenBank/DDBJ databases">
        <authorList>
            <person name="Wibberg D."/>
        </authorList>
    </citation>
    <scope>NUCLEOTIDE SEQUENCE [LARGE SCALE GENOMIC DNA]</scope>
    <source>
        <strain evidence="10">SD1D</strain>
    </source>
</reference>
<sequence>MKKTKEYGGIDYFRIIAALLIVAIHTSPLASISNIADFILTRVIARVAVPFFFMTSGFFLFSNGSAKEEKIKRFLKKTSVIYLVTIVLYIPINFYAGYFYKKNLLFNIIKDIIFDGTIYHLWYLPAAILGVALVSLLIKYMSLNRAFIISCILYFIGVFGDSYYKIAAKSAVIKDVYKVIFIFSDYTRNGIFFAPIFLLLGSLVSKNINKFKKKEGLLYLYIFVALMMVEALLLRNFNLMRHDSMYFMLIPCMYFLFSLIVSYKVSSRKEFRNISLLIYLIHPMVIIMIRGGAKFLGMKAILVDNSIIHYILVTLCSGIIAVIIAYYMDKKKDSYPKNSKNKNSKKTCRSWIEINMGNLEHNVKELKSVMPKRCKFMAVVKANAYGHGAIEISRHLNRIGVDAFAVATIDEAIELRKNGIQGEILILGYTDVSRANELNHYHLIQTVIDYEYACMLNSQKKSLQVHIKIDTGMHRLGIPVEDIDKISKVFHMDMLKVTGIFTHLCVADQLDEEAEKFTKEQIDKFYGLLNRLELSGITIPKVHIQSSYGLLNYPQLTCDYARIGIALYGCLSTWEDRTRIGLSLRPVLSLKSKIAIIRNVEKGEGVSYGRDIHVTRDSRIAVLPLGYADGLPRNLSDGTGSVLIHGTKVPIVGRICMDQLLIDVTDMPKVKTGDIATLIGIDGKEEILAANLAKKAGTITNELLSRLGGRIERVYLK</sequence>
<evidence type="ECO:0000259" key="8">
    <source>
        <dbReference type="SMART" id="SM01005"/>
    </source>
</evidence>
<dbReference type="PANTHER" id="PTHR30511">
    <property type="entry name" value="ALANINE RACEMASE"/>
    <property type="match status" value="1"/>
</dbReference>
<dbReference type="SUPFAM" id="SSF51419">
    <property type="entry name" value="PLP-binding barrel"/>
    <property type="match status" value="1"/>
</dbReference>
<comment type="similarity">
    <text evidence="4">Belongs to the alanine racemase family.</text>
</comment>
<dbReference type="Gene3D" id="3.20.20.10">
    <property type="entry name" value="Alanine racemase"/>
    <property type="match status" value="1"/>
</dbReference>
<feature type="transmembrane region" description="Helical" evidence="7">
    <location>
        <begin position="147"/>
        <end position="166"/>
    </location>
</feature>
<feature type="transmembrane region" description="Helical" evidence="7">
    <location>
        <begin position="186"/>
        <end position="204"/>
    </location>
</feature>
<comment type="cofactor">
    <cofactor evidence="1 4 5">
        <name>pyridoxal 5'-phosphate</name>
        <dbReference type="ChEBI" id="CHEBI:597326"/>
    </cofactor>
</comment>
<dbReference type="FunFam" id="3.20.20.10:FF:000002">
    <property type="entry name" value="Alanine racemase"/>
    <property type="match status" value="1"/>
</dbReference>
<dbReference type="NCBIfam" id="NF033131">
    <property type="entry name" value="vanT-G-Cterm"/>
    <property type="match status" value="1"/>
</dbReference>